<gene>
    <name evidence="4" type="primary">LOC100900602</name>
</gene>
<dbReference type="Gene3D" id="2.30.29.30">
    <property type="entry name" value="Pleckstrin-homology domain (PH domain)/Phosphotyrosine-binding domain (PTB)"/>
    <property type="match status" value="1"/>
</dbReference>
<dbReference type="KEGG" id="goe:100900602"/>
<organism evidence="3 4">
    <name type="scientific">Galendromus occidentalis</name>
    <name type="common">western predatory mite</name>
    <dbReference type="NCBI Taxonomy" id="34638"/>
    <lineage>
        <taxon>Eukaryota</taxon>
        <taxon>Metazoa</taxon>
        <taxon>Ecdysozoa</taxon>
        <taxon>Arthropoda</taxon>
        <taxon>Chelicerata</taxon>
        <taxon>Arachnida</taxon>
        <taxon>Acari</taxon>
        <taxon>Parasitiformes</taxon>
        <taxon>Mesostigmata</taxon>
        <taxon>Gamasina</taxon>
        <taxon>Phytoseioidea</taxon>
        <taxon>Phytoseiidae</taxon>
        <taxon>Typhlodrominae</taxon>
        <taxon>Galendromus</taxon>
    </lineage>
</organism>
<dbReference type="GO" id="GO:0003713">
    <property type="term" value="F:transcription coactivator activity"/>
    <property type="evidence" value="ECO:0007669"/>
    <property type="project" value="InterPro"/>
</dbReference>
<evidence type="ECO:0000259" key="2">
    <source>
        <dbReference type="Pfam" id="PF02893"/>
    </source>
</evidence>
<sequence length="277" mass="30125">MSLNTCHAGSGVVLYSGEFILLYCDGVTLSFDCAEPRMKGDRKGRIYLTTHRMIFRSNNDSKGLVSFSFPFYTLHNLGLEQPVFGANYIKGTVKAEPNGGWTGSASFRMTFKNGGATEYGQALMAAGQAASRYMGQQPPPPYTAPTAAYVNAQNYMAPAGSAPYGFHVPTNVFPERPPANQVYMYEQPPPYPGVMGVGYMAPNGTAYATAPPPVQNPQYAQQYPQYPQQVPQYPQQYSQPMPPTNQTSQPAYPGAAYGDFNMGPPPAYAPAESKKMN</sequence>
<dbReference type="SUPFAM" id="SSF50729">
    <property type="entry name" value="PH domain-like"/>
    <property type="match status" value="1"/>
</dbReference>
<dbReference type="InterPro" id="IPR044852">
    <property type="entry name" value="WBP2-like"/>
</dbReference>
<feature type="region of interest" description="Disordered" evidence="1">
    <location>
        <begin position="233"/>
        <end position="277"/>
    </location>
</feature>
<feature type="domain" description="GRAM" evidence="2">
    <location>
        <begin position="31"/>
        <end position="125"/>
    </location>
</feature>
<keyword evidence="3" id="KW-1185">Reference proteome</keyword>
<evidence type="ECO:0000256" key="1">
    <source>
        <dbReference type="SAM" id="MobiDB-lite"/>
    </source>
</evidence>
<accession>A0AAJ6VYX0</accession>
<dbReference type="GO" id="GO:0031490">
    <property type="term" value="F:chromatin DNA binding"/>
    <property type="evidence" value="ECO:0007669"/>
    <property type="project" value="TreeGrafter"/>
</dbReference>
<evidence type="ECO:0000313" key="4">
    <source>
        <dbReference type="RefSeq" id="XP_003746112.1"/>
    </source>
</evidence>
<reference evidence="4" key="1">
    <citation type="submission" date="2025-08" db="UniProtKB">
        <authorList>
            <consortium name="RefSeq"/>
        </authorList>
    </citation>
    <scope>IDENTIFICATION</scope>
</reference>
<dbReference type="AlphaFoldDB" id="A0AAJ6VYX0"/>
<name>A0AAJ6VYX0_9ACAR</name>
<dbReference type="RefSeq" id="XP_003746112.1">
    <property type="nucleotide sequence ID" value="XM_003746064.2"/>
</dbReference>
<evidence type="ECO:0000313" key="3">
    <source>
        <dbReference type="Proteomes" id="UP000694867"/>
    </source>
</evidence>
<dbReference type="Proteomes" id="UP000694867">
    <property type="component" value="Unplaced"/>
</dbReference>
<dbReference type="PANTHER" id="PTHR31606">
    <property type="entry name" value="WW DOMAIN BINDING PROTEIN 2, ISOFORM E"/>
    <property type="match status" value="1"/>
</dbReference>
<dbReference type="CTD" id="23558"/>
<dbReference type="InterPro" id="IPR011993">
    <property type="entry name" value="PH-like_dom_sf"/>
</dbReference>
<dbReference type="GO" id="GO:0005634">
    <property type="term" value="C:nucleus"/>
    <property type="evidence" value="ECO:0007669"/>
    <property type="project" value="TreeGrafter"/>
</dbReference>
<dbReference type="InterPro" id="IPR004182">
    <property type="entry name" value="GRAM"/>
</dbReference>
<dbReference type="PANTHER" id="PTHR31606:SF1">
    <property type="entry name" value="WW DOMAIN BINDING PROTEIN 2, ISOFORM E"/>
    <property type="match status" value="1"/>
</dbReference>
<proteinExistence type="predicted"/>
<dbReference type="Pfam" id="PF02893">
    <property type="entry name" value="GRAM"/>
    <property type="match status" value="1"/>
</dbReference>
<protein>
    <submittedName>
        <fullName evidence="4">WW domain-binding protein 2</fullName>
    </submittedName>
</protein>
<dbReference type="GeneID" id="100900602"/>
<dbReference type="CDD" id="cd13214">
    <property type="entry name" value="PH-GRAM_WBP2"/>
    <property type="match status" value="1"/>
</dbReference>